<gene>
    <name evidence="4" type="ORF">CLV43_110204</name>
</gene>
<dbReference type="EMBL" id="PVTF01000010">
    <property type="protein sequence ID" value="PRY37393.1"/>
    <property type="molecule type" value="Genomic_DNA"/>
</dbReference>
<evidence type="ECO:0000256" key="2">
    <source>
        <dbReference type="SAM" id="SignalP"/>
    </source>
</evidence>
<feature type="signal peptide" evidence="2">
    <location>
        <begin position="1"/>
        <end position="26"/>
    </location>
</feature>
<feature type="compositionally biased region" description="Low complexity" evidence="1">
    <location>
        <begin position="19"/>
        <end position="74"/>
    </location>
</feature>
<feature type="chain" id="PRO_5039720653" evidence="2">
    <location>
        <begin position="27"/>
        <end position="166"/>
    </location>
</feature>
<dbReference type="Pfam" id="PF05305">
    <property type="entry name" value="DUF732"/>
    <property type="match status" value="1"/>
</dbReference>
<protein>
    <submittedName>
        <fullName evidence="4">Uncharacterized protein DUF732</fullName>
    </submittedName>
</protein>
<comment type="caution">
    <text evidence="4">The sequence shown here is derived from an EMBL/GenBank/DDBJ whole genome shotgun (WGS) entry which is preliminary data.</text>
</comment>
<reference evidence="4 5" key="1">
    <citation type="submission" date="2018-03" db="EMBL/GenBank/DDBJ databases">
        <title>Genomic Encyclopedia of Archaeal and Bacterial Type Strains, Phase II (KMG-II): from individual species to whole genera.</title>
        <authorList>
            <person name="Goeker M."/>
        </authorList>
    </citation>
    <scope>NUCLEOTIDE SEQUENCE [LARGE SCALE GENOMIC DNA]</scope>
    <source>
        <strain evidence="4 5">DSM 44720</strain>
    </source>
</reference>
<evidence type="ECO:0000313" key="4">
    <source>
        <dbReference type="EMBL" id="PRY37393.1"/>
    </source>
</evidence>
<feature type="region of interest" description="Disordered" evidence="1">
    <location>
        <begin position="19"/>
        <end position="97"/>
    </location>
</feature>
<sequence>MRYDLVVIAAVALAVTACGSSTPTSAPSSSSSSPASAGRSASASPSASASASAPASASANASGTAPSTPAGAGTPAPPILSPPAGTPAAPPRPDDKGAAYLSALNAAGVPTSTSGATEIQIAQGVCTQLAQGMSRQKLVDDIAAIGGLVTEDQADAMVAAAERHYC</sequence>
<dbReference type="InterPro" id="IPR007969">
    <property type="entry name" value="DUF732"/>
</dbReference>
<evidence type="ECO:0000259" key="3">
    <source>
        <dbReference type="Pfam" id="PF05305"/>
    </source>
</evidence>
<keyword evidence="2" id="KW-0732">Signal</keyword>
<dbReference type="RefSeq" id="WP_170156101.1">
    <property type="nucleotide sequence ID" value="NZ_PVTF01000010.1"/>
</dbReference>
<name>A0A2T0SVJ7_9PSEU</name>
<organism evidence="4 5">
    <name type="scientific">Umezawaea tangerina</name>
    <dbReference type="NCBI Taxonomy" id="84725"/>
    <lineage>
        <taxon>Bacteria</taxon>
        <taxon>Bacillati</taxon>
        <taxon>Actinomycetota</taxon>
        <taxon>Actinomycetes</taxon>
        <taxon>Pseudonocardiales</taxon>
        <taxon>Pseudonocardiaceae</taxon>
        <taxon>Umezawaea</taxon>
    </lineage>
</organism>
<proteinExistence type="predicted"/>
<keyword evidence="5" id="KW-1185">Reference proteome</keyword>
<dbReference type="PROSITE" id="PS51257">
    <property type="entry name" value="PROKAR_LIPOPROTEIN"/>
    <property type="match status" value="1"/>
</dbReference>
<dbReference type="Proteomes" id="UP000239494">
    <property type="component" value="Unassembled WGS sequence"/>
</dbReference>
<feature type="compositionally biased region" description="Pro residues" evidence="1">
    <location>
        <begin position="75"/>
        <end position="91"/>
    </location>
</feature>
<evidence type="ECO:0000256" key="1">
    <source>
        <dbReference type="SAM" id="MobiDB-lite"/>
    </source>
</evidence>
<feature type="domain" description="DUF732" evidence="3">
    <location>
        <begin position="97"/>
        <end position="166"/>
    </location>
</feature>
<evidence type="ECO:0000313" key="5">
    <source>
        <dbReference type="Proteomes" id="UP000239494"/>
    </source>
</evidence>
<dbReference type="AlphaFoldDB" id="A0A2T0SVJ7"/>
<accession>A0A2T0SVJ7</accession>